<gene>
    <name evidence="3" type="primary">nsrR</name>
    <name evidence="3" type="ORF">CUROG_07630</name>
</gene>
<proteinExistence type="predicted"/>
<dbReference type="Pfam" id="PF02082">
    <property type="entry name" value="Rrf2"/>
    <property type="match status" value="1"/>
</dbReference>
<dbReference type="PROSITE" id="PS01332">
    <property type="entry name" value="HTH_RRF2_1"/>
    <property type="match status" value="1"/>
</dbReference>
<dbReference type="SUPFAM" id="SSF46785">
    <property type="entry name" value="Winged helix' DNA-binding domain"/>
    <property type="match status" value="1"/>
</dbReference>
<dbReference type="RefSeq" id="WP_161595739.1">
    <property type="nucleotide sequence ID" value="NZ_CP045032.1"/>
</dbReference>
<keyword evidence="4" id="KW-1185">Reference proteome</keyword>
<dbReference type="InterPro" id="IPR036390">
    <property type="entry name" value="WH_DNA-bd_sf"/>
</dbReference>
<dbReference type="KEGG" id="cuo:CUROG_07630"/>
<evidence type="ECO:0000256" key="2">
    <source>
        <dbReference type="ARBA" id="ARBA00034078"/>
    </source>
</evidence>
<dbReference type="PANTHER" id="PTHR33221">
    <property type="entry name" value="WINGED HELIX-TURN-HELIX TRANSCRIPTIONAL REGULATOR, RRF2 FAMILY"/>
    <property type="match status" value="1"/>
</dbReference>
<dbReference type="GO" id="GO:0003700">
    <property type="term" value="F:DNA-binding transcription factor activity"/>
    <property type="evidence" value="ECO:0007669"/>
    <property type="project" value="TreeGrafter"/>
</dbReference>
<name>A0A5J6ZB46_9CORY</name>
<keyword evidence="1" id="KW-0238">DNA-binding</keyword>
<accession>A0A5J6ZB46</accession>
<dbReference type="EMBL" id="CP045032">
    <property type="protein sequence ID" value="QFQ02875.1"/>
    <property type="molecule type" value="Genomic_DNA"/>
</dbReference>
<organism evidence="3 4">
    <name type="scientific">Corynebacterium urogenitale</name>
    <dbReference type="NCBI Taxonomy" id="2487892"/>
    <lineage>
        <taxon>Bacteria</taxon>
        <taxon>Bacillati</taxon>
        <taxon>Actinomycetota</taxon>
        <taxon>Actinomycetes</taxon>
        <taxon>Mycobacteriales</taxon>
        <taxon>Corynebacteriaceae</taxon>
        <taxon>Corynebacterium</taxon>
    </lineage>
</organism>
<comment type="cofactor">
    <cofactor evidence="2">
        <name>[2Fe-2S] cluster</name>
        <dbReference type="ChEBI" id="CHEBI:190135"/>
    </cofactor>
</comment>
<dbReference type="PROSITE" id="PS51197">
    <property type="entry name" value="HTH_RRF2_2"/>
    <property type="match status" value="1"/>
</dbReference>
<dbReference type="Gene3D" id="1.10.10.10">
    <property type="entry name" value="Winged helix-like DNA-binding domain superfamily/Winged helix DNA-binding domain"/>
    <property type="match status" value="1"/>
</dbReference>
<dbReference type="Proteomes" id="UP000326711">
    <property type="component" value="Chromosome"/>
</dbReference>
<dbReference type="InterPro" id="IPR000944">
    <property type="entry name" value="Tscrpt_reg_Rrf2"/>
</dbReference>
<evidence type="ECO:0000313" key="4">
    <source>
        <dbReference type="Proteomes" id="UP000326711"/>
    </source>
</evidence>
<evidence type="ECO:0000313" key="3">
    <source>
        <dbReference type="EMBL" id="QFQ02875.1"/>
    </source>
</evidence>
<dbReference type="GO" id="GO:0003677">
    <property type="term" value="F:DNA binding"/>
    <property type="evidence" value="ECO:0007669"/>
    <property type="project" value="UniProtKB-KW"/>
</dbReference>
<protein>
    <submittedName>
        <fullName evidence="3">HTH-type transcriptional repressor NsrR</fullName>
    </submittedName>
</protein>
<reference evidence="4" key="1">
    <citation type="submission" date="2019-10" db="EMBL/GenBank/DDBJ databases">
        <title>Complete genome sequence of Corynebacterium urogenitalis DSM 108747, isolated from the genital tract of a cow.</title>
        <authorList>
            <person name="Ruckert C."/>
            <person name="Ballas P."/>
            <person name="Wagener K."/>
            <person name="Drillich M."/>
            <person name="Kaempfer P."/>
            <person name="Busse H.-J."/>
            <person name="Ehling-Schulz M."/>
        </authorList>
    </citation>
    <scope>NUCLEOTIDE SEQUENCE [LARGE SCALE GENOMIC DNA]</scope>
    <source>
        <strain evidence="4">LMM 1652</strain>
    </source>
</reference>
<dbReference type="AlphaFoldDB" id="A0A5J6ZB46"/>
<dbReference type="PANTHER" id="PTHR33221:SF4">
    <property type="entry name" value="HTH-TYPE TRANSCRIPTIONAL REPRESSOR NSRR"/>
    <property type="match status" value="1"/>
</dbReference>
<sequence length="152" mass="16130">MHLTRSTNLGIQIVIELANQQAKAEGSQRLTASNISSALNASPTHVAKLASRLVEIGILKSTRGRTGGITIADGALNFPLGKLIRELEGKDESIDRFISSPHCKDGDSSSKCPLASTLTAAQEKFYSHLDERTIADVLPAHISPTPEMLAAG</sequence>
<dbReference type="GO" id="GO:0005829">
    <property type="term" value="C:cytosol"/>
    <property type="evidence" value="ECO:0007669"/>
    <property type="project" value="TreeGrafter"/>
</dbReference>
<evidence type="ECO:0000256" key="1">
    <source>
        <dbReference type="ARBA" id="ARBA00023125"/>
    </source>
</evidence>
<dbReference type="InterPro" id="IPR036388">
    <property type="entry name" value="WH-like_DNA-bd_sf"/>
</dbReference>
<dbReference type="InterPro" id="IPR030489">
    <property type="entry name" value="TR_Rrf2-type_CS"/>
</dbReference>